<evidence type="ECO:0000313" key="6">
    <source>
        <dbReference type="EMBL" id="SHE39948.1"/>
    </source>
</evidence>
<dbReference type="PROSITE" id="PS50043">
    <property type="entry name" value="HTH_LUXR_2"/>
    <property type="match status" value="1"/>
</dbReference>
<evidence type="ECO:0000259" key="5">
    <source>
        <dbReference type="PROSITE" id="PS50110"/>
    </source>
</evidence>
<gene>
    <name evidence="6" type="ORF">SAMN02745117_00238</name>
</gene>
<evidence type="ECO:0000256" key="1">
    <source>
        <dbReference type="ARBA" id="ARBA00022553"/>
    </source>
</evidence>
<keyword evidence="2" id="KW-0238">DNA-binding</keyword>
<dbReference type="AlphaFoldDB" id="A0A1M4T6K1"/>
<keyword evidence="7" id="KW-1185">Reference proteome</keyword>
<dbReference type="OrthoDB" id="3374006at2"/>
<reference evidence="6 7" key="1">
    <citation type="submission" date="2016-11" db="EMBL/GenBank/DDBJ databases">
        <authorList>
            <person name="Jaros S."/>
            <person name="Januszkiewicz K."/>
            <person name="Wedrychowicz H."/>
        </authorList>
    </citation>
    <scope>NUCLEOTIDE SEQUENCE [LARGE SCALE GENOMIC DNA]</scope>
    <source>
        <strain evidence="6 7">DSM 16112</strain>
    </source>
</reference>
<dbReference type="PANTHER" id="PTHR43214">
    <property type="entry name" value="TWO-COMPONENT RESPONSE REGULATOR"/>
    <property type="match status" value="1"/>
</dbReference>
<feature type="domain" description="HTH luxR-type" evidence="4">
    <location>
        <begin position="151"/>
        <end position="216"/>
    </location>
</feature>
<sequence length="216" mass="23860">MSAVRLLVIDDHPMFRRGLVTLLAGNSRFEVVGESGSGREGVEMARRLHPDLVLLDWHMPRLSGMQVLDEIRQLELACRVVVFTASLDRSELLQALALGCNGYALKDMEPSRLQAYLLQCCEGTVVLKDQMVALLAQPQPTPPTSAAGLAAPLHQIELTTREAQTLALIARGLSNKLVARELGISDGTVKIYVKNLLRKLRLRSRLDLAAWFHQSS</sequence>
<dbReference type="SMART" id="SM00448">
    <property type="entry name" value="REC"/>
    <property type="match status" value="1"/>
</dbReference>
<dbReference type="Proteomes" id="UP000184327">
    <property type="component" value="Unassembled WGS sequence"/>
</dbReference>
<evidence type="ECO:0000256" key="2">
    <source>
        <dbReference type="ARBA" id="ARBA00023125"/>
    </source>
</evidence>
<organism evidence="6 7">
    <name type="scientific">Lampropedia hyalina DSM 16112</name>
    <dbReference type="NCBI Taxonomy" id="1122156"/>
    <lineage>
        <taxon>Bacteria</taxon>
        <taxon>Pseudomonadati</taxon>
        <taxon>Pseudomonadota</taxon>
        <taxon>Betaproteobacteria</taxon>
        <taxon>Burkholderiales</taxon>
        <taxon>Comamonadaceae</taxon>
        <taxon>Lampropedia</taxon>
    </lineage>
</organism>
<name>A0A1M4T6K1_9BURK</name>
<dbReference type="PRINTS" id="PR00038">
    <property type="entry name" value="HTHLUXR"/>
</dbReference>
<dbReference type="SUPFAM" id="SSF52172">
    <property type="entry name" value="CheY-like"/>
    <property type="match status" value="1"/>
</dbReference>
<dbReference type="GO" id="GO:0000160">
    <property type="term" value="P:phosphorelay signal transduction system"/>
    <property type="evidence" value="ECO:0007669"/>
    <property type="project" value="InterPro"/>
</dbReference>
<dbReference type="SMART" id="SM00421">
    <property type="entry name" value="HTH_LUXR"/>
    <property type="match status" value="1"/>
</dbReference>
<feature type="domain" description="Response regulatory" evidence="5">
    <location>
        <begin position="5"/>
        <end position="121"/>
    </location>
</feature>
<dbReference type="GO" id="GO:0003677">
    <property type="term" value="F:DNA binding"/>
    <property type="evidence" value="ECO:0007669"/>
    <property type="project" value="UniProtKB-KW"/>
</dbReference>
<dbReference type="Pfam" id="PF00196">
    <property type="entry name" value="GerE"/>
    <property type="match status" value="1"/>
</dbReference>
<keyword evidence="1 3" id="KW-0597">Phosphoprotein</keyword>
<dbReference type="PROSITE" id="PS00622">
    <property type="entry name" value="HTH_LUXR_1"/>
    <property type="match status" value="1"/>
</dbReference>
<dbReference type="STRING" id="1122156.SAMN02745117_00238"/>
<accession>A0A1M4T6K1</accession>
<dbReference type="InterPro" id="IPR000792">
    <property type="entry name" value="Tscrpt_reg_LuxR_C"/>
</dbReference>
<dbReference type="InterPro" id="IPR016032">
    <property type="entry name" value="Sig_transdc_resp-reg_C-effctor"/>
</dbReference>
<dbReference type="GO" id="GO:0006355">
    <property type="term" value="P:regulation of DNA-templated transcription"/>
    <property type="evidence" value="ECO:0007669"/>
    <property type="project" value="InterPro"/>
</dbReference>
<dbReference type="InterPro" id="IPR001789">
    <property type="entry name" value="Sig_transdc_resp-reg_receiver"/>
</dbReference>
<dbReference type="InterPro" id="IPR058245">
    <property type="entry name" value="NreC/VraR/RcsB-like_REC"/>
</dbReference>
<dbReference type="Gene3D" id="3.40.50.2300">
    <property type="match status" value="1"/>
</dbReference>
<dbReference type="PANTHER" id="PTHR43214:SF38">
    <property type="entry name" value="NITRATE_NITRITE RESPONSE REGULATOR PROTEIN NARL"/>
    <property type="match status" value="1"/>
</dbReference>
<dbReference type="InterPro" id="IPR011006">
    <property type="entry name" value="CheY-like_superfamily"/>
</dbReference>
<dbReference type="CDD" id="cd17535">
    <property type="entry name" value="REC_NarL-like"/>
    <property type="match status" value="1"/>
</dbReference>
<dbReference type="SUPFAM" id="SSF46894">
    <property type="entry name" value="C-terminal effector domain of the bipartite response regulators"/>
    <property type="match status" value="1"/>
</dbReference>
<evidence type="ECO:0000313" key="7">
    <source>
        <dbReference type="Proteomes" id="UP000184327"/>
    </source>
</evidence>
<proteinExistence type="predicted"/>
<dbReference type="RefSeq" id="WP_073353698.1">
    <property type="nucleotide sequence ID" value="NZ_FQUZ01000002.1"/>
</dbReference>
<dbReference type="CDD" id="cd06170">
    <property type="entry name" value="LuxR_C_like"/>
    <property type="match status" value="1"/>
</dbReference>
<dbReference type="Pfam" id="PF00072">
    <property type="entry name" value="Response_reg"/>
    <property type="match status" value="1"/>
</dbReference>
<dbReference type="PROSITE" id="PS50110">
    <property type="entry name" value="RESPONSE_REGULATORY"/>
    <property type="match status" value="1"/>
</dbReference>
<dbReference type="InterPro" id="IPR039420">
    <property type="entry name" value="WalR-like"/>
</dbReference>
<protein>
    <submittedName>
        <fullName evidence="6">Two-component system, NarL family, nitrate/nitrite response regulator NarL</fullName>
    </submittedName>
</protein>
<feature type="modified residue" description="4-aspartylphosphate" evidence="3">
    <location>
        <position position="56"/>
    </location>
</feature>
<dbReference type="EMBL" id="FQUZ01000002">
    <property type="protein sequence ID" value="SHE39948.1"/>
    <property type="molecule type" value="Genomic_DNA"/>
</dbReference>
<evidence type="ECO:0000259" key="4">
    <source>
        <dbReference type="PROSITE" id="PS50043"/>
    </source>
</evidence>
<evidence type="ECO:0000256" key="3">
    <source>
        <dbReference type="PROSITE-ProRule" id="PRU00169"/>
    </source>
</evidence>